<name>A0A560L831_9BRAD</name>
<keyword evidence="3" id="KW-1185">Reference proteome</keyword>
<comment type="caution">
    <text evidence="2">The sequence shown here is derived from an EMBL/GenBank/DDBJ whole genome shotgun (WGS) entry which is preliminary data.</text>
</comment>
<dbReference type="SUPFAM" id="SSF55729">
    <property type="entry name" value="Acyl-CoA N-acyltransferases (Nat)"/>
    <property type="match status" value="1"/>
</dbReference>
<dbReference type="EMBL" id="VITY01000016">
    <property type="protein sequence ID" value="TWB89320.1"/>
    <property type="molecule type" value="Genomic_DNA"/>
</dbReference>
<evidence type="ECO:0000256" key="1">
    <source>
        <dbReference type="SAM" id="Phobius"/>
    </source>
</evidence>
<dbReference type="InterPro" id="IPR016181">
    <property type="entry name" value="Acyl_CoA_acyltransferase"/>
</dbReference>
<sequence length="303" mass="35239">MAEAQNPERQILYWIDHSREALADEFRCFAIQNEGDVIGYLQYSYFREEHIFFFEYLCLRDQSRSGLLPSEAVESIRDHLAQNYRPEFSIVFEVARKRIASDEWVADKKLISYFKRLGFRCVDFSYRYPVLQSYDGAISYPADLMVSLPSGRKDLSSFELRTILRCIYFKHYLRWDRPFLDTERFRERELLINALYSSEVSKIGGDDTFGTQGDDRRSLLTRIAKRQPQITALLGKIFGPKMPRVLIVILVMLGAQSLLGSSWMLVPFVLAVAAVYCLGEDTDTSRRLLLVIISRMSLSRQRS</sequence>
<feature type="transmembrane region" description="Helical" evidence="1">
    <location>
        <begin position="245"/>
        <end position="278"/>
    </location>
</feature>
<keyword evidence="1" id="KW-0472">Membrane</keyword>
<dbReference type="Proteomes" id="UP000321304">
    <property type="component" value="Unassembled WGS sequence"/>
</dbReference>
<proteinExistence type="predicted"/>
<gene>
    <name evidence="2" type="ORF">FBZ93_11635</name>
</gene>
<dbReference type="AlphaFoldDB" id="A0A560L831"/>
<organism evidence="2 3">
    <name type="scientific">Bradyrhizobium macuxiense</name>
    <dbReference type="NCBI Taxonomy" id="1755647"/>
    <lineage>
        <taxon>Bacteria</taxon>
        <taxon>Pseudomonadati</taxon>
        <taxon>Pseudomonadota</taxon>
        <taxon>Alphaproteobacteria</taxon>
        <taxon>Hyphomicrobiales</taxon>
        <taxon>Nitrobacteraceae</taxon>
        <taxon>Bradyrhizobium</taxon>
    </lineage>
</organism>
<keyword evidence="1" id="KW-1133">Transmembrane helix</keyword>
<protein>
    <submittedName>
        <fullName evidence="2">Uncharacterized protein</fullName>
    </submittedName>
</protein>
<accession>A0A560L831</accession>
<reference evidence="2 3" key="1">
    <citation type="submission" date="2019-06" db="EMBL/GenBank/DDBJ databases">
        <title>Genomic Encyclopedia of Type Strains, Phase IV (KMG-V): Genome sequencing to study the core and pangenomes of soil and plant-associated prokaryotes.</title>
        <authorList>
            <person name="Whitman W."/>
        </authorList>
    </citation>
    <scope>NUCLEOTIDE SEQUENCE [LARGE SCALE GENOMIC DNA]</scope>
    <source>
        <strain evidence="2 3">BR 10355</strain>
    </source>
</reference>
<dbReference type="Gene3D" id="3.40.630.30">
    <property type="match status" value="1"/>
</dbReference>
<keyword evidence="1" id="KW-0812">Transmembrane</keyword>
<evidence type="ECO:0000313" key="2">
    <source>
        <dbReference type="EMBL" id="TWB89320.1"/>
    </source>
</evidence>
<evidence type="ECO:0000313" key="3">
    <source>
        <dbReference type="Proteomes" id="UP000321304"/>
    </source>
</evidence>